<reference evidence="10" key="1">
    <citation type="submission" date="2018-04" db="EMBL/GenBank/DDBJ databases">
        <authorList>
            <person name="Watanabe M."/>
            <person name="Kojima H."/>
        </authorList>
    </citation>
    <scope>NUCLEOTIDE SEQUENCE [LARGE SCALE GENOMIC DNA]</scope>
    <source>
        <strain evidence="10">Dysh456</strain>
    </source>
</reference>
<dbReference type="Pfam" id="PF25967">
    <property type="entry name" value="RND-MFP_C"/>
    <property type="match status" value="1"/>
</dbReference>
<dbReference type="InterPro" id="IPR058626">
    <property type="entry name" value="MdtA-like_b-barrel"/>
</dbReference>
<reference evidence="10" key="2">
    <citation type="submission" date="2018-06" db="EMBL/GenBank/DDBJ databases">
        <title>Genome sequence of Rhodanobacteraceae bacterium strain Dysh456.</title>
        <authorList>
            <person name="Fukui M."/>
        </authorList>
    </citation>
    <scope>NUCLEOTIDE SEQUENCE [LARGE SCALE GENOMIC DNA]</scope>
    <source>
        <strain evidence="10">Dysh456</strain>
    </source>
</reference>
<dbReference type="PANTHER" id="PTHR30158:SF3">
    <property type="entry name" value="MULTIDRUG EFFLUX PUMP SUBUNIT ACRA-RELATED"/>
    <property type="match status" value="1"/>
</dbReference>
<dbReference type="InterPro" id="IPR058625">
    <property type="entry name" value="MdtA-like_BSH"/>
</dbReference>
<dbReference type="Gene3D" id="2.40.50.100">
    <property type="match status" value="1"/>
</dbReference>
<dbReference type="Pfam" id="PF25917">
    <property type="entry name" value="BSH_RND"/>
    <property type="match status" value="1"/>
</dbReference>
<sequence>MKTSTLRPVALCLGLALLAACGGKAPPPQAPPPEVGVVEAKPQTVPLSRSLVGRLSSFRTADVRARVAGVLLKRTYVEGSDVHQGDTLFIIDPAPYEAELAAAKAALAQAQASYANAHVNAERARQLAPKGYVSQSDLDNAEATERSTAATVEQMRANVQSAQINLGYTHVTSPIDGRAGEQQVTEGALVGQGEATLLTRVDQLDPVYVNFTLSATELEQMRSAAREGNVTLANPDQATVKVLLPTGKPYPQPGVIDFSDLTVNPATGAVNLRAKVANPDRVLLPGMYVTLQADLGQRHGVYLLPQPAVQRDPGGAYVLTVGGDGKVVRKDVDLGDTHGNDWIVMGGLNAGDQVIVSGVQKAKPGNPAKATPWQPDAKAQGTPNAGAPQQPAGQNPAAASSR</sequence>
<comment type="similarity">
    <text evidence="2">Belongs to the membrane fusion protein (MFP) (TC 8.A.1) family.</text>
</comment>
<evidence type="ECO:0000259" key="8">
    <source>
        <dbReference type="Pfam" id="PF25967"/>
    </source>
</evidence>
<dbReference type="GO" id="GO:0005886">
    <property type="term" value="C:plasma membrane"/>
    <property type="evidence" value="ECO:0007669"/>
    <property type="project" value="TreeGrafter"/>
</dbReference>
<feature type="chain" id="PRO_5016395549" evidence="4">
    <location>
        <begin position="31"/>
        <end position="402"/>
    </location>
</feature>
<dbReference type="Gene3D" id="2.40.420.20">
    <property type="match status" value="1"/>
</dbReference>
<evidence type="ECO:0000256" key="4">
    <source>
        <dbReference type="SAM" id="SignalP"/>
    </source>
</evidence>
<protein>
    <submittedName>
        <fullName evidence="9">RND efflux system, membrane fusion protein CmeA</fullName>
    </submittedName>
</protein>
<dbReference type="GO" id="GO:0046677">
    <property type="term" value="P:response to antibiotic"/>
    <property type="evidence" value="ECO:0007669"/>
    <property type="project" value="TreeGrafter"/>
</dbReference>
<dbReference type="PANTHER" id="PTHR30158">
    <property type="entry name" value="ACRA/E-RELATED COMPONENT OF DRUG EFFLUX TRANSPORTER"/>
    <property type="match status" value="1"/>
</dbReference>
<dbReference type="Pfam" id="PF25876">
    <property type="entry name" value="HH_MFP_RND"/>
    <property type="match status" value="1"/>
</dbReference>
<feature type="domain" description="Multidrug resistance protein MdtA-like barrel-sandwich hybrid" evidence="6">
    <location>
        <begin position="59"/>
        <end position="197"/>
    </location>
</feature>
<feature type="signal peptide" evidence="4">
    <location>
        <begin position="1"/>
        <end position="30"/>
    </location>
</feature>
<feature type="domain" description="Multidrug resistance protein MdtA-like beta-barrel" evidence="7">
    <location>
        <begin position="206"/>
        <end position="295"/>
    </location>
</feature>
<dbReference type="InterPro" id="IPR006143">
    <property type="entry name" value="RND_pump_MFP"/>
</dbReference>
<dbReference type="Pfam" id="PF25944">
    <property type="entry name" value="Beta-barrel_RND"/>
    <property type="match status" value="1"/>
</dbReference>
<feature type="compositionally biased region" description="Low complexity" evidence="3">
    <location>
        <begin position="379"/>
        <end position="402"/>
    </location>
</feature>
<evidence type="ECO:0000256" key="3">
    <source>
        <dbReference type="SAM" id="MobiDB-lite"/>
    </source>
</evidence>
<dbReference type="Gene3D" id="2.40.30.170">
    <property type="match status" value="1"/>
</dbReference>
<comment type="subcellular location">
    <subcellularLocation>
        <location evidence="1">Cell inner membrane</location>
        <topology evidence="1">Lipid-anchor</topology>
    </subcellularLocation>
</comment>
<dbReference type="Proteomes" id="UP000270530">
    <property type="component" value="Chromosome"/>
</dbReference>
<evidence type="ECO:0000313" key="10">
    <source>
        <dbReference type="Proteomes" id="UP000270530"/>
    </source>
</evidence>
<dbReference type="InterPro" id="IPR058624">
    <property type="entry name" value="MdtA-like_HH"/>
</dbReference>
<feature type="domain" description="Multidrug resistance protein MdtA-like alpha-helical hairpin" evidence="5">
    <location>
        <begin position="100"/>
        <end position="169"/>
    </location>
</feature>
<dbReference type="GO" id="GO:0030313">
    <property type="term" value="C:cell envelope"/>
    <property type="evidence" value="ECO:0007669"/>
    <property type="project" value="UniProtKB-SubCell"/>
</dbReference>
<name>A0A2Z6E604_9GAMM</name>
<evidence type="ECO:0000313" key="9">
    <source>
        <dbReference type="EMBL" id="BBD79968.1"/>
    </source>
</evidence>
<evidence type="ECO:0000256" key="1">
    <source>
        <dbReference type="ARBA" id="ARBA00004519"/>
    </source>
</evidence>
<dbReference type="PROSITE" id="PS51257">
    <property type="entry name" value="PROKAR_LIPOPROTEIN"/>
    <property type="match status" value="1"/>
</dbReference>
<accession>A0A2Z6E604</accession>
<gene>
    <name evidence="9" type="ORF">ALSL_1310</name>
</gene>
<dbReference type="NCBIfam" id="TIGR01730">
    <property type="entry name" value="RND_mfp"/>
    <property type="match status" value="1"/>
</dbReference>
<dbReference type="OrthoDB" id="9816569at2"/>
<dbReference type="EMBL" id="AP018560">
    <property type="protein sequence ID" value="BBD79968.1"/>
    <property type="molecule type" value="Genomic_DNA"/>
</dbReference>
<dbReference type="Gene3D" id="1.10.287.470">
    <property type="entry name" value="Helix hairpin bin"/>
    <property type="match status" value="1"/>
</dbReference>
<dbReference type="GO" id="GO:0022857">
    <property type="term" value="F:transmembrane transporter activity"/>
    <property type="evidence" value="ECO:0007669"/>
    <property type="project" value="InterPro"/>
</dbReference>
<evidence type="ECO:0000259" key="5">
    <source>
        <dbReference type="Pfam" id="PF25876"/>
    </source>
</evidence>
<dbReference type="AlphaFoldDB" id="A0A2Z6E604"/>
<keyword evidence="10" id="KW-1185">Reference proteome</keyword>
<feature type="domain" description="Multidrug resistance protein MdtA-like C-terminal permuted SH3" evidence="8">
    <location>
        <begin position="303"/>
        <end position="361"/>
    </location>
</feature>
<dbReference type="SUPFAM" id="SSF111369">
    <property type="entry name" value="HlyD-like secretion proteins"/>
    <property type="match status" value="1"/>
</dbReference>
<dbReference type="InterPro" id="IPR058627">
    <property type="entry name" value="MdtA-like_C"/>
</dbReference>
<feature type="region of interest" description="Disordered" evidence="3">
    <location>
        <begin position="362"/>
        <end position="402"/>
    </location>
</feature>
<evidence type="ECO:0000259" key="7">
    <source>
        <dbReference type="Pfam" id="PF25944"/>
    </source>
</evidence>
<dbReference type="RefSeq" id="WP_126537563.1">
    <property type="nucleotide sequence ID" value="NZ_AP018560.1"/>
</dbReference>
<evidence type="ECO:0000256" key="2">
    <source>
        <dbReference type="ARBA" id="ARBA00009477"/>
    </source>
</evidence>
<keyword evidence="4" id="KW-0732">Signal</keyword>
<dbReference type="KEGG" id="rbd:ALSL_1310"/>
<proteinExistence type="inferred from homology"/>
<evidence type="ECO:0000259" key="6">
    <source>
        <dbReference type="Pfam" id="PF25917"/>
    </source>
</evidence>
<organism evidence="9 10">
    <name type="scientific">Aerosticca soli</name>
    <dbReference type="NCBI Taxonomy" id="2010829"/>
    <lineage>
        <taxon>Bacteria</taxon>
        <taxon>Pseudomonadati</taxon>
        <taxon>Pseudomonadota</taxon>
        <taxon>Gammaproteobacteria</taxon>
        <taxon>Lysobacterales</taxon>
        <taxon>Rhodanobacteraceae</taxon>
        <taxon>Aerosticca</taxon>
    </lineage>
</organism>